<gene>
    <name evidence="1" type="ORF">B2A_12848</name>
</gene>
<comment type="caution">
    <text evidence="1">The sequence shown here is derived from an EMBL/GenBank/DDBJ whole genome shotgun (WGS) entry which is preliminary data.</text>
</comment>
<feature type="non-terminal residue" evidence="1">
    <location>
        <position position="1"/>
    </location>
</feature>
<dbReference type="Pfam" id="PF14236">
    <property type="entry name" value="DruA"/>
    <property type="match status" value="1"/>
</dbReference>
<organism evidence="1">
    <name type="scientific">mine drainage metagenome</name>
    <dbReference type="NCBI Taxonomy" id="410659"/>
    <lineage>
        <taxon>unclassified sequences</taxon>
        <taxon>metagenomes</taxon>
        <taxon>ecological metagenomes</taxon>
    </lineage>
</organism>
<dbReference type="EMBL" id="AUZZ01009268">
    <property type="protein sequence ID" value="EQD34031.1"/>
    <property type="molecule type" value="Genomic_DNA"/>
</dbReference>
<name>T0YF52_9ZZZZ</name>
<accession>T0YF52</accession>
<reference evidence="1" key="2">
    <citation type="journal article" date="2014" name="ISME J.">
        <title>Microbial stratification in low pH oxic and suboxic macroscopic growths along an acid mine drainage.</title>
        <authorList>
            <person name="Mendez-Garcia C."/>
            <person name="Mesa V."/>
            <person name="Sprenger R.R."/>
            <person name="Richter M."/>
            <person name="Diez M.S."/>
            <person name="Solano J."/>
            <person name="Bargiela R."/>
            <person name="Golyshina O.V."/>
            <person name="Manteca A."/>
            <person name="Ramos J.L."/>
            <person name="Gallego J.R."/>
            <person name="Llorente I."/>
            <person name="Martins Dos Santos V.A."/>
            <person name="Jensen O.N."/>
            <person name="Pelaez A.I."/>
            <person name="Sanchez J."/>
            <person name="Ferrer M."/>
        </authorList>
    </citation>
    <scope>NUCLEOTIDE SEQUENCE</scope>
</reference>
<evidence type="ECO:0000313" key="1">
    <source>
        <dbReference type="EMBL" id="EQD34031.1"/>
    </source>
</evidence>
<proteinExistence type="predicted"/>
<dbReference type="AlphaFoldDB" id="T0YF52"/>
<protein>
    <submittedName>
        <fullName evidence="1">Uncharacterized protein</fullName>
    </submittedName>
</protein>
<sequence>LYCGRLFGPDDIETIQRLIAEDPSLLRTPLSRQLCALWQWTKPNGELKDMTCRVALLRLQADGLITLPPSRALNGRKRAHFPPTGATDVEPLLSKPVHELEALTLRPVAAPRPATAASLGVSRLWNEYMARYHYLGYTPLSGSQMRYNVFAGERLVALLSFGASAWKLAGRDRFIGWAEPARQKNLPLVVNNARFLILPWVQSKGLASKILSLAARQLPNDWQSRYGYRPVLLETFVESERHRGTCYQAANWIPVGKTAGRGKKCPTHKQIIPIKDIWLYPLRRDFARVLCR</sequence>
<reference evidence="1" key="1">
    <citation type="submission" date="2013-08" db="EMBL/GenBank/DDBJ databases">
        <authorList>
            <person name="Mendez C."/>
            <person name="Richter M."/>
            <person name="Ferrer M."/>
            <person name="Sanchez J."/>
        </authorList>
    </citation>
    <scope>NUCLEOTIDE SEQUENCE</scope>
</reference>
<dbReference type="InterPro" id="IPR025639">
    <property type="entry name" value="DruA"/>
</dbReference>